<dbReference type="InterPro" id="IPR009057">
    <property type="entry name" value="Homeodomain-like_sf"/>
</dbReference>
<feature type="compositionally biased region" description="Low complexity" evidence="7">
    <location>
        <begin position="160"/>
        <end position="170"/>
    </location>
</feature>
<dbReference type="FunFam" id="1.10.10.60:FF:000002">
    <property type="entry name" value="Myb family transcription factor"/>
    <property type="match status" value="1"/>
</dbReference>
<reference evidence="9 10" key="1">
    <citation type="submission" date="2023-10" db="EMBL/GenBank/DDBJ databases">
        <title>Chromosome-scale genome assembly provides insights into flower coloration mechanisms of Canna indica.</title>
        <authorList>
            <person name="Li C."/>
        </authorList>
    </citation>
    <scope>NUCLEOTIDE SEQUENCE [LARGE SCALE GENOMIC DNA]</scope>
    <source>
        <tissue evidence="9">Flower</tissue>
    </source>
</reference>
<dbReference type="Pfam" id="PF00249">
    <property type="entry name" value="Myb_DNA-binding"/>
    <property type="match status" value="1"/>
</dbReference>
<keyword evidence="10" id="KW-1185">Reference proteome</keyword>
<evidence type="ECO:0000256" key="1">
    <source>
        <dbReference type="ARBA" id="ARBA00004123"/>
    </source>
</evidence>
<accession>A0AAQ3JPG3</accession>
<keyword evidence="3" id="KW-0221">Differentiation</keyword>
<proteinExistence type="predicted"/>
<protein>
    <submittedName>
        <fullName evidence="9">Transcription factor KAN2 isoform X2</fullName>
    </submittedName>
</protein>
<keyword evidence="2" id="KW-0217">Developmental protein</keyword>
<dbReference type="InterPro" id="IPR006447">
    <property type="entry name" value="Myb_dom_plants"/>
</dbReference>
<keyword evidence="6" id="KW-0539">Nucleus</keyword>
<dbReference type="PANTHER" id="PTHR31496:SF25">
    <property type="entry name" value="TRANSCRIPTION FACTOR KAN3-RELATED"/>
    <property type="match status" value="1"/>
</dbReference>
<dbReference type="GO" id="GO:0010158">
    <property type="term" value="P:abaxial cell fate specification"/>
    <property type="evidence" value="ECO:0007669"/>
    <property type="project" value="InterPro"/>
</dbReference>
<dbReference type="Proteomes" id="UP001327560">
    <property type="component" value="Chromosome 1"/>
</dbReference>
<dbReference type="Gene3D" id="1.10.10.60">
    <property type="entry name" value="Homeodomain-like"/>
    <property type="match status" value="1"/>
</dbReference>
<keyword evidence="4" id="KW-0805">Transcription regulation</keyword>
<dbReference type="GO" id="GO:0005634">
    <property type="term" value="C:nucleus"/>
    <property type="evidence" value="ECO:0007669"/>
    <property type="project" value="UniProtKB-SubCell"/>
</dbReference>
<dbReference type="GO" id="GO:0006355">
    <property type="term" value="P:regulation of DNA-templated transcription"/>
    <property type="evidence" value="ECO:0007669"/>
    <property type="project" value="InterPro"/>
</dbReference>
<sequence length="383" mass="42746">MEIFSSQPDLSLQISPSSNTKHTSAGWRNQDAADTELGFLRRPITGTSSTTSDDNMTTPSRAAAKANNKSTFEFSLAAPSFTNSTTTTSKTVALLLHPQLHHQHHHLHFHHHHHLQEAYSQDLNFLRPIRGVPVYQRPPSFPSPPPPYHHHHHQHEQHAQSHFSSSSSSHANSGSFEVTQGLSKSRYVPPPRFPTKRSMRGPRMRWTTTLHSRFVHAVELLGGHERATPKAVLELMDVKDLTLAHVKSHLQMYRTLKNTDRPAVASGQSDGFHNGSSGEISVDSMLKIHDLHNSGLISSYQYGRSDEHCGINQTTADLWSNYSSKGEFSNVLANDFTRGSSISSFKELPSKNHDMHSDLSLSYISEKSSPGRLNLDFTLGRPH</sequence>
<evidence type="ECO:0000256" key="2">
    <source>
        <dbReference type="ARBA" id="ARBA00022473"/>
    </source>
</evidence>
<evidence type="ECO:0000256" key="5">
    <source>
        <dbReference type="ARBA" id="ARBA00023163"/>
    </source>
</evidence>
<dbReference type="GO" id="GO:0000976">
    <property type="term" value="F:transcription cis-regulatory region binding"/>
    <property type="evidence" value="ECO:0007669"/>
    <property type="project" value="InterPro"/>
</dbReference>
<evidence type="ECO:0000259" key="8">
    <source>
        <dbReference type="Pfam" id="PF00249"/>
    </source>
</evidence>
<evidence type="ECO:0000256" key="3">
    <source>
        <dbReference type="ARBA" id="ARBA00022782"/>
    </source>
</evidence>
<feature type="compositionally biased region" description="Polar residues" evidence="7">
    <location>
        <begin position="171"/>
        <end position="183"/>
    </location>
</feature>
<keyword evidence="5" id="KW-0804">Transcription</keyword>
<evidence type="ECO:0000256" key="7">
    <source>
        <dbReference type="SAM" id="MobiDB-lite"/>
    </source>
</evidence>
<dbReference type="NCBIfam" id="TIGR01557">
    <property type="entry name" value="myb_SHAQKYF"/>
    <property type="match status" value="1"/>
</dbReference>
<organism evidence="9 10">
    <name type="scientific">Canna indica</name>
    <name type="common">Indian-shot</name>
    <dbReference type="NCBI Taxonomy" id="4628"/>
    <lineage>
        <taxon>Eukaryota</taxon>
        <taxon>Viridiplantae</taxon>
        <taxon>Streptophyta</taxon>
        <taxon>Embryophyta</taxon>
        <taxon>Tracheophyta</taxon>
        <taxon>Spermatophyta</taxon>
        <taxon>Magnoliopsida</taxon>
        <taxon>Liliopsida</taxon>
        <taxon>Zingiberales</taxon>
        <taxon>Cannaceae</taxon>
        <taxon>Canna</taxon>
    </lineage>
</organism>
<comment type="subcellular location">
    <subcellularLocation>
        <location evidence="1">Nucleus</location>
    </subcellularLocation>
</comment>
<evidence type="ECO:0000313" key="10">
    <source>
        <dbReference type="Proteomes" id="UP001327560"/>
    </source>
</evidence>
<feature type="region of interest" description="Disordered" evidence="7">
    <location>
        <begin position="1"/>
        <end position="26"/>
    </location>
</feature>
<dbReference type="InterPro" id="IPR001005">
    <property type="entry name" value="SANT/Myb"/>
</dbReference>
<name>A0AAQ3JPG3_9LILI</name>
<dbReference type="SUPFAM" id="SSF46689">
    <property type="entry name" value="Homeodomain-like"/>
    <property type="match status" value="1"/>
</dbReference>
<dbReference type="AlphaFoldDB" id="A0AAQ3JPG3"/>
<dbReference type="EMBL" id="CP136890">
    <property type="protein sequence ID" value="WOK92729.1"/>
    <property type="molecule type" value="Genomic_DNA"/>
</dbReference>
<dbReference type="PANTHER" id="PTHR31496">
    <property type="entry name" value="TRANSCRIPTION FACTOR KAN2-RELATED"/>
    <property type="match status" value="1"/>
</dbReference>
<evidence type="ECO:0000313" key="9">
    <source>
        <dbReference type="EMBL" id="WOK92729.1"/>
    </source>
</evidence>
<feature type="domain" description="Myb-like" evidence="8">
    <location>
        <begin position="203"/>
        <end position="254"/>
    </location>
</feature>
<feature type="region of interest" description="Disordered" evidence="7">
    <location>
        <begin position="135"/>
        <end position="200"/>
    </location>
</feature>
<evidence type="ECO:0000256" key="6">
    <source>
        <dbReference type="ARBA" id="ARBA00023242"/>
    </source>
</evidence>
<dbReference type="InterPro" id="IPR044847">
    <property type="entry name" value="KAN_fam"/>
</dbReference>
<gene>
    <name evidence="9" type="ORF">Cni_G01420</name>
</gene>
<evidence type="ECO:0000256" key="4">
    <source>
        <dbReference type="ARBA" id="ARBA00023015"/>
    </source>
</evidence>